<keyword evidence="1" id="KW-0175">Coiled coil</keyword>
<name>A0A849VB41_9GAMM</name>
<sequence>MKDLFPGYFKEDIENLREIWDSSLFVFDANILLNLYRYSEVTRTELLRIFEKLGDRVWLSNRTAEEYLVNRTKVISDQERSYEETIRAIEKLKESLKNSRQHPFVNSDTMDEANSVFEKLCIELSDNKSVHTARISNDEIKDSIAHIFDNKVGPTYDDKRLKQLIIEGEERYKEKVPPGFKDSSKAKDVSSLREQCRVYGDYIFWSQVIDKANEIEQNIVLITDDAKEDWWQKFQGKTLGPHPDLVKEFRNKTNKSLYMYQAARFLELAKENLGENVSSEIVDEVRETRSEIGRRFKVNWRSLANATADMDFILEEDLRIRKEQIESEINKLNATRNDLQEALFKALKAKTSGALTIPDTMIEEFKVRISNVELSLREKRDLLSTFEVSVEKIRKQRYNEFMRYISDNPIPPPPNKTD</sequence>
<feature type="coiled-coil region" evidence="1">
    <location>
        <begin position="315"/>
        <end position="342"/>
    </location>
</feature>
<proteinExistence type="predicted"/>
<evidence type="ECO:0000259" key="2">
    <source>
        <dbReference type="Pfam" id="PF18476"/>
    </source>
</evidence>
<keyword evidence="4" id="KW-1185">Reference proteome</keyword>
<comment type="caution">
    <text evidence="3">The sequence shown here is derived from an EMBL/GenBank/DDBJ whole genome shotgun (WGS) entry which is preliminary data.</text>
</comment>
<dbReference type="AlphaFoldDB" id="A0A849VB41"/>
<evidence type="ECO:0000256" key="1">
    <source>
        <dbReference type="SAM" id="Coils"/>
    </source>
</evidence>
<gene>
    <name evidence="3" type="ORF">HG263_05495</name>
</gene>
<dbReference type="Proteomes" id="UP000586305">
    <property type="component" value="Unassembled WGS sequence"/>
</dbReference>
<protein>
    <recommendedName>
        <fullName evidence="2">PIN like domain-containing protein</fullName>
    </recommendedName>
</protein>
<dbReference type="EMBL" id="JABBPG010000002">
    <property type="protein sequence ID" value="NOU49990.1"/>
    <property type="molecule type" value="Genomic_DNA"/>
</dbReference>
<evidence type="ECO:0000313" key="3">
    <source>
        <dbReference type="EMBL" id="NOU49990.1"/>
    </source>
</evidence>
<evidence type="ECO:0000313" key="4">
    <source>
        <dbReference type="Proteomes" id="UP000586305"/>
    </source>
</evidence>
<feature type="coiled-coil region" evidence="1">
    <location>
        <begin position="75"/>
        <end position="102"/>
    </location>
</feature>
<reference evidence="3 4" key="1">
    <citation type="submission" date="2020-04" db="EMBL/GenBank/DDBJ databases">
        <title>Pseudoalteromonas caenipelagi sp. nov., isolated from a tidal flat.</title>
        <authorList>
            <person name="Park S."/>
            <person name="Yoon J.-H."/>
        </authorList>
    </citation>
    <scope>NUCLEOTIDE SEQUENCE [LARGE SCALE GENOMIC DNA]</scope>
    <source>
        <strain evidence="3 4">JBTF-M23</strain>
    </source>
</reference>
<accession>A0A849VB41</accession>
<dbReference type="RefSeq" id="WP_171625072.1">
    <property type="nucleotide sequence ID" value="NZ_JABBPG010000002.1"/>
</dbReference>
<organism evidence="3 4">
    <name type="scientific">Pseudoalteromonas caenipelagi</name>
    <dbReference type="NCBI Taxonomy" id="2726988"/>
    <lineage>
        <taxon>Bacteria</taxon>
        <taxon>Pseudomonadati</taxon>
        <taxon>Pseudomonadota</taxon>
        <taxon>Gammaproteobacteria</taxon>
        <taxon>Alteromonadales</taxon>
        <taxon>Pseudoalteromonadaceae</taxon>
        <taxon>Pseudoalteromonas</taxon>
    </lineage>
</organism>
<dbReference type="InterPro" id="IPR041578">
    <property type="entry name" value="PIN_8"/>
</dbReference>
<feature type="domain" description="PIN like" evidence="2">
    <location>
        <begin position="24"/>
        <end position="245"/>
    </location>
</feature>
<dbReference type="Pfam" id="PF18476">
    <property type="entry name" value="PIN_8"/>
    <property type="match status" value="1"/>
</dbReference>